<evidence type="ECO:0000256" key="1">
    <source>
        <dbReference type="PROSITE-ProRule" id="PRU00266"/>
    </source>
</evidence>
<evidence type="ECO:0000259" key="2">
    <source>
        <dbReference type="PROSITE" id="PS50137"/>
    </source>
</evidence>
<dbReference type="Gene3D" id="3.30.160.20">
    <property type="match status" value="1"/>
</dbReference>
<dbReference type="EMBL" id="JAFEMO010000009">
    <property type="protein sequence ID" value="KAH7564667.1"/>
    <property type="molecule type" value="Genomic_DNA"/>
</dbReference>
<gene>
    <name evidence="3" type="ORF">JRO89_XS09G0003800</name>
</gene>
<evidence type="ECO:0000313" key="4">
    <source>
        <dbReference type="Proteomes" id="UP000827721"/>
    </source>
</evidence>
<sequence length="183" mass="20997">MEKKKKRFYPQNFKINLKNLPPIDPSITTPAFSQVKYYEKPSWRIMEVGDDDGDACLCSTKHVDPNSTKSFHNNNNTREIPRDIGDFHSKYEGTVKNKVSAKSQLHEVCAANHWNTPLFECCKEEGPCHMKLFTFKVTFVMEPSNTIVECFGTPQAKKKTAAEHAAEAALWYLKFLGYFPIQK</sequence>
<keyword evidence="4" id="KW-1185">Reference proteome</keyword>
<comment type="caution">
    <text evidence="3">The sequence shown here is derived from an EMBL/GenBank/DDBJ whole genome shotgun (WGS) entry which is preliminary data.</text>
</comment>
<accession>A0ABQ8HK34</accession>
<dbReference type="Proteomes" id="UP000827721">
    <property type="component" value="Unassembled WGS sequence"/>
</dbReference>
<dbReference type="SMART" id="SM00358">
    <property type="entry name" value="DSRM"/>
    <property type="match status" value="1"/>
</dbReference>
<evidence type="ECO:0000313" key="3">
    <source>
        <dbReference type="EMBL" id="KAH7564667.1"/>
    </source>
</evidence>
<protein>
    <recommendedName>
        <fullName evidence="2">DRBM domain-containing protein</fullName>
    </recommendedName>
</protein>
<proteinExistence type="predicted"/>
<keyword evidence="1" id="KW-0694">RNA-binding</keyword>
<name>A0ABQ8HK34_9ROSI</name>
<feature type="domain" description="DRBM" evidence="2">
    <location>
        <begin position="100"/>
        <end position="175"/>
    </location>
</feature>
<reference evidence="3 4" key="1">
    <citation type="submission" date="2021-02" db="EMBL/GenBank/DDBJ databases">
        <title>Plant Genome Project.</title>
        <authorList>
            <person name="Zhang R.-G."/>
        </authorList>
    </citation>
    <scope>NUCLEOTIDE SEQUENCE [LARGE SCALE GENOMIC DNA]</scope>
    <source>
        <tissue evidence="3">Leaves</tissue>
    </source>
</reference>
<dbReference type="Pfam" id="PF14709">
    <property type="entry name" value="DND1_DSRM"/>
    <property type="match status" value="1"/>
</dbReference>
<organism evidence="3 4">
    <name type="scientific">Xanthoceras sorbifolium</name>
    <dbReference type="NCBI Taxonomy" id="99658"/>
    <lineage>
        <taxon>Eukaryota</taxon>
        <taxon>Viridiplantae</taxon>
        <taxon>Streptophyta</taxon>
        <taxon>Embryophyta</taxon>
        <taxon>Tracheophyta</taxon>
        <taxon>Spermatophyta</taxon>
        <taxon>Magnoliopsida</taxon>
        <taxon>eudicotyledons</taxon>
        <taxon>Gunneridae</taxon>
        <taxon>Pentapetalae</taxon>
        <taxon>rosids</taxon>
        <taxon>malvids</taxon>
        <taxon>Sapindales</taxon>
        <taxon>Sapindaceae</taxon>
        <taxon>Xanthoceroideae</taxon>
        <taxon>Xanthoceras</taxon>
    </lineage>
</organism>
<dbReference type="SUPFAM" id="SSF54768">
    <property type="entry name" value="dsRNA-binding domain-like"/>
    <property type="match status" value="1"/>
</dbReference>
<dbReference type="PROSITE" id="PS50137">
    <property type="entry name" value="DS_RBD"/>
    <property type="match status" value="1"/>
</dbReference>
<dbReference type="InterPro" id="IPR014720">
    <property type="entry name" value="dsRBD_dom"/>
</dbReference>